<comment type="caution">
    <text evidence="1">The sequence shown here is derived from an EMBL/GenBank/DDBJ whole genome shotgun (WGS) entry which is preliminary data.</text>
</comment>
<reference evidence="1" key="1">
    <citation type="submission" date="2020-07" db="EMBL/GenBank/DDBJ databases">
        <title>Huge and variable diversity of episymbiotic CPR bacteria and DPANN archaea in groundwater ecosystems.</title>
        <authorList>
            <person name="He C.Y."/>
            <person name="Keren R."/>
            <person name="Whittaker M."/>
            <person name="Farag I.F."/>
            <person name="Doudna J."/>
            <person name="Cate J.H.D."/>
            <person name="Banfield J.F."/>
        </authorList>
    </citation>
    <scope>NUCLEOTIDE SEQUENCE</scope>
    <source>
        <strain evidence="1">NC_groundwater_1296_Ag_S-0.2um_52_80</strain>
    </source>
</reference>
<dbReference type="Proteomes" id="UP000732298">
    <property type="component" value="Unassembled WGS sequence"/>
</dbReference>
<organism evidence="1 2">
    <name type="scientific">Candidatus Iainarchaeum sp</name>
    <dbReference type="NCBI Taxonomy" id="3101447"/>
    <lineage>
        <taxon>Archaea</taxon>
        <taxon>Candidatus Iainarchaeota</taxon>
        <taxon>Candidatus Iainarchaeia</taxon>
        <taxon>Candidatus Iainarchaeales</taxon>
        <taxon>Candidatus Iainarchaeaceae</taxon>
        <taxon>Candidatus Iainarchaeum</taxon>
    </lineage>
</organism>
<name>A0A8T3YKB5_9ARCH</name>
<evidence type="ECO:0008006" key="3">
    <source>
        <dbReference type="Google" id="ProtNLM"/>
    </source>
</evidence>
<sequence length="70" mass="8075">MATTTIQVRDYTAMRLRKIMERTKTASYDEAISRLIETRRRKSMAGALAGGKKWTTEEILDGLRDKVDRI</sequence>
<protein>
    <recommendedName>
        <fullName evidence="3">Antitoxin</fullName>
    </recommendedName>
</protein>
<gene>
    <name evidence="1" type="ORF">HY544_04220</name>
</gene>
<dbReference type="EMBL" id="JACQPB010000040">
    <property type="protein sequence ID" value="MBI4210683.1"/>
    <property type="molecule type" value="Genomic_DNA"/>
</dbReference>
<dbReference type="AlphaFoldDB" id="A0A8T3YKB5"/>
<evidence type="ECO:0000313" key="1">
    <source>
        <dbReference type="EMBL" id="MBI4210683.1"/>
    </source>
</evidence>
<evidence type="ECO:0000313" key="2">
    <source>
        <dbReference type="Proteomes" id="UP000732298"/>
    </source>
</evidence>
<proteinExistence type="predicted"/>
<accession>A0A8T3YKB5</accession>